<comment type="subunit">
    <text evidence="3">Homodimer.</text>
</comment>
<keyword evidence="7" id="KW-0418">Kinase</keyword>
<keyword evidence="10" id="KW-0119">Carbohydrate metabolism</keyword>
<dbReference type="Pfam" id="PF23166">
    <property type="entry name" value="Ig_N_CWD1"/>
    <property type="match status" value="2"/>
</dbReference>
<evidence type="ECO:0000256" key="9">
    <source>
        <dbReference type="ARBA" id="ARBA00022842"/>
    </source>
</evidence>
<reference evidence="16" key="2">
    <citation type="submission" date="2025-08" db="UniProtKB">
        <authorList>
            <consortium name="RefSeq"/>
        </authorList>
    </citation>
    <scope>IDENTIFICATION</scope>
    <source>
        <tissue evidence="16">Young leaves</tissue>
    </source>
</reference>
<proteinExistence type="inferred from homology"/>
<dbReference type="PANTHER" id="PTHR46999:SF4">
    <property type="entry name" value="ALPHA-GLUCAN WATER DIKINASE 2"/>
    <property type="match status" value="1"/>
</dbReference>
<keyword evidence="5" id="KW-0479">Metal-binding</keyword>
<organism evidence="15 16">
    <name type="scientific">Abrus precatorius</name>
    <name type="common">Indian licorice</name>
    <name type="synonym">Glycine abrus</name>
    <dbReference type="NCBI Taxonomy" id="3816"/>
    <lineage>
        <taxon>Eukaryota</taxon>
        <taxon>Viridiplantae</taxon>
        <taxon>Streptophyta</taxon>
        <taxon>Embryophyta</taxon>
        <taxon>Tracheophyta</taxon>
        <taxon>Spermatophyta</taxon>
        <taxon>Magnoliopsida</taxon>
        <taxon>eudicotyledons</taxon>
        <taxon>Gunneridae</taxon>
        <taxon>Pentapetalae</taxon>
        <taxon>rosids</taxon>
        <taxon>fabids</taxon>
        <taxon>Fabales</taxon>
        <taxon>Fabaceae</taxon>
        <taxon>Papilionoideae</taxon>
        <taxon>50 kb inversion clade</taxon>
        <taxon>NPAAA clade</taxon>
        <taxon>indigoferoid/millettioid clade</taxon>
        <taxon>Abreae</taxon>
        <taxon>Abrus</taxon>
    </lineage>
</organism>
<evidence type="ECO:0000256" key="7">
    <source>
        <dbReference type="ARBA" id="ARBA00022777"/>
    </source>
</evidence>
<protein>
    <submittedName>
        <fullName evidence="16">Alpha-glucan water dikinase 2 isoform X1</fullName>
    </submittedName>
</protein>
<dbReference type="InterPro" id="IPR055495">
    <property type="entry name" value="CWD_DUF7067"/>
</dbReference>
<evidence type="ECO:0000259" key="12">
    <source>
        <dbReference type="Pfam" id="PF22973"/>
    </source>
</evidence>
<evidence type="ECO:0000256" key="5">
    <source>
        <dbReference type="ARBA" id="ARBA00022723"/>
    </source>
</evidence>
<dbReference type="SUPFAM" id="SSF56059">
    <property type="entry name" value="Glutathione synthetase ATP-binding domain-like"/>
    <property type="match status" value="1"/>
</dbReference>
<feature type="domain" description="Alpha-glucan water dikinase phosphohistidine-like" evidence="12">
    <location>
        <begin position="867"/>
        <end position="979"/>
    </location>
</feature>
<evidence type="ECO:0000256" key="4">
    <source>
        <dbReference type="ARBA" id="ARBA00022679"/>
    </source>
</evidence>
<reference evidence="15" key="1">
    <citation type="journal article" date="2019" name="Toxins">
        <title>Detection of Abrin-Like and Prepropulchellin-Like Toxin Genes and Transcripts Using Whole Genome Sequencing and Full-Length Transcript Sequencing of Abrus precatorius.</title>
        <authorList>
            <person name="Hovde B.T."/>
            <person name="Daligault H.E."/>
            <person name="Hanschen E.R."/>
            <person name="Kunde Y.A."/>
            <person name="Johnson M.B."/>
            <person name="Starkenburg S.R."/>
            <person name="Johnson S.L."/>
        </authorList>
    </citation>
    <scope>NUCLEOTIDE SEQUENCE [LARGE SCALE GENOMIC DNA]</scope>
</reference>
<evidence type="ECO:0000259" key="13">
    <source>
        <dbReference type="Pfam" id="PF23166"/>
    </source>
</evidence>
<evidence type="ECO:0000313" key="16">
    <source>
        <dbReference type="RefSeq" id="XP_027354123.1"/>
    </source>
</evidence>
<dbReference type="InterPro" id="IPR013815">
    <property type="entry name" value="ATP_grasp_subdomain_1"/>
</dbReference>
<evidence type="ECO:0000256" key="10">
    <source>
        <dbReference type="ARBA" id="ARBA00023277"/>
    </source>
</evidence>
<dbReference type="Pfam" id="PF23229">
    <property type="entry name" value="DUF7067"/>
    <property type="match status" value="1"/>
</dbReference>
<dbReference type="InterPro" id="IPR056301">
    <property type="entry name" value="GWD-like_N_Ig"/>
</dbReference>
<feature type="domain" description="Alpha-glucan water dikinase-like N-terminal Ig-like" evidence="13">
    <location>
        <begin position="8"/>
        <end position="139"/>
    </location>
</feature>
<dbReference type="GeneID" id="113864516"/>
<dbReference type="GO" id="GO:0016301">
    <property type="term" value="F:kinase activity"/>
    <property type="evidence" value="ECO:0007669"/>
    <property type="project" value="UniProtKB-KW"/>
</dbReference>
<keyword evidence="4" id="KW-0808">Transferase</keyword>
<evidence type="ECO:0000256" key="1">
    <source>
        <dbReference type="ARBA" id="ARBA00001946"/>
    </source>
</evidence>
<evidence type="ECO:0000259" key="11">
    <source>
        <dbReference type="Pfam" id="PF01326"/>
    </source>
</evidence>
<keyword evidence="8" id="KW-0067">ATP-binding</keyword>
<feature type="domain" description="DUF7067" evidence="14">
    <location>
        <begin position="156"/>
        <end position="207"/>
    </location>
</feature>
<dbReference type="Proteomes" id="UP000694853">
    <property type="component" value="Unplaced"/>
</dbReference>
<dbReference type="OrthoDB" id="6123450at2759"/>
<dbReference type="InterPro" id="IPR002192">
    <property type="entry name" value="PPDK_AMP/ATP-bd"/>
</dbReference>
<evidence type="ECO:0000256" key="6">
    <source>
        <dbReference type="ARBA" id="ARBA00022741"/>
    </source>
</evidence>
<sequence length="1329" mass="151281">MAPSRLLHFDLIEGMQLVINISGSLERHNVRIEFQLKNCTRTWILHWGFVFNGDNPNCKWNVRSLFCVHRNWFIPAGNSSGAKSYKHGALQSQFTKHGQIYMLIIEMRDPSIHAIEFVLKDGSHDRWLKLNHKNFRIEIPASDAPVISYSDSSIPKDMIEHKAYSLWESKGRPISSPQQQKQDYDDALRELQNHLSKGITLNESWNSHATGGIKPVSNNRDQLRSGMRYSYHRKYNVEDWLQKHSEGDKGTVSTSALINLVEKFIGGTNVMSRKIYHVHNYEIVVFSKFINGDNHIFIAANTKGTTVLHWGVSKLSPSEWLVPPQEIWPDNSKMVSGACQSYFRDKFTGNRSFQIVDVNLQKRSFAGIQFVIWTGGCWVKNNGANFFAELKSINQTEKPYIQFDRDAKEVVLWLLDEISRREKEAERSLMHRFNIATELTDRCKSEGELGLIGILVWIRFMACRHLKWNKNFNVKPREISEAQDRFTNLLQIIYLNQPSNREIVRLILMCVGPGGQGDAGQRIRDEILLVQRNNDCKTGMMEEWHQKLHNNSSPDDVIICEALLNYVRCGFRVDVYWKTLNANGLTREKLASYDHPIVSEPHFRTDMRDSLIHDLTAYLKILKAVYTGVDLEHAIDICLRSSFKDGNITNAIKHSCVFGLPLKLLENLKFVKEHFRDANTTPLMEMKVVFSQKLLESRIELRPILLKSHRRLKDLLFLDISLDSAIRTIMEKSLQNLNFANLPEILFLFSFILENLCLSTVNNEDIIYCTKDWYRICESYKLGNSQWALQTKAILDRLGLVLAERSQYYQKRLQPSAQYLGNLLGVPKWTIDIFTEELIRSGCSAMMSILINHFNPILRKVANLGGWQVISVVEVSGFVTFVNELATAQNKVYRRPTIIIASKITGDEEISEGVVAVLTTDMPDVLSHISIRARNNKICFATCFDQNIFWGLKSKEGKAISIRFKSNNLVISDINSSSLSHNSIISFSIRRGVTFKKKTFCGKYAASVEEFTGEVVGAKSCNIKFLCTRVPSWIKIPPSVALTFGAFETALQDKVNKAIENKIASLSKSVHNGDLSKLKAVQEAILQMNAPPSMFTLSSLQTYELEHKIRSSKLPWPSDEGNERWSYAWQAIKKVWASKWNERAFLSCQKNKLNHENICMAVLIQEVICGDYSFVIHTKNPLSGDATEIYVEIVKGLGETLVGAYPGRAMTFIVKKTNLKSPMVTSYPSKLTGLYSKKSIIFRSDSNAEDLQGFASAGLFDSVIMDKVEKIVLDYSKDPIIANKPFQTSLFSRIAEAGKIIEDLYGCPQDIEGVVKDGIIFVVQARPQI</sequence>
<evidence type="ECO:0000313" key="15">
    <source>
        <dbReference type="Proteomes" id="UP000694853"/>
    </source>
</evidence>
<keyword evidence="9" id="KW-0460">Magnesium</keyword>
<comment type="cofactor">
    <cofactor evidence="1">
        <name>Mg(2+)</name>
        <dbReference type="ChEBI" id="CHEBI:18420"/>
    </cofactor>
</comment>
<dbReference type="Pfam" id="PF22973">
    <property type="entry name" value="GWD1_pHisD"/>
    <property type="match status" value="1"/>
</dbReference>
<feature type="domain" description="Alpha-glucan water dikinase-like N-terminal Ig-like" evidence="13">
    <location>
        <begin position="279"/>
        <end position="390"/>
    </location>
</feature>
<accession>A0A8B8LFN8</accession>
<evidence type="ECO:0000259" key="14">
    <source>
        <dbReference type="Pfam" id="PF23229"/>
    </source>
</evidence>
<dbReference type="PANTHER" id="PTHR46999">
    <property type="entry name" value="ALPHA-GLUCAN WATER DIKINASE 1, CHLOROPLASTIC-RELATED"/>
    <property type="match status" value="1"/>
</dbReference>
<dbReference type="KEGG" id="aprc:113864516"/>
<keyword evidence="6" id="KW-0547">Nucleotide-binding</keyword>
<name>A0A8B8LFN8_ABRPR</name>
<dbReference type="GO" id="GO:0005524">
    <property type="term" value="F:ATP binding"/>
    <property type="evidence" value="ECO:0007669"/>
    <property type="project" value="UniProtKB-KW"/>
</dbReference>
<keyword evidence="15" id="KW-1185">Reference proteome</keyword>
<dbReference type="RefSeq" id="XP_027354123.1">
    <property type="nucleotide sequence ID" value="XM_027498322.1"/>
</dbReference>
<gene>
    <name evidence="16" type="primary">LOC113864516</name>
</gene>
<feature type="domain" description="Pyruvate phosphate dikinase AMP/ATP-binding" evidence="11">
    <location>
        <begin position="1014"/>
        <end position="1328"/>
    </location>
</feature>
<evidence type="ECO:0000256" key="2">
    <source>
        <dbReference type="ARBA" id="ARBA00007837"/>
    </source>
</evidence>
<dbReference type="Gene3D" id="3.30.1490.20">
    <property type="entry name" value="ATP-grasp fold, A domain"/>
    <property type="match status" value="1"/>
</dbReference>
<dbReference type="GO" id="GO:0046872">
    <property type="term" value="F:metal ion binding"/>
    <property type="evidence" value="ECO:0007669"/>
    <property type="project" value="UniProtKB-KW"/>
</dbReference>
<dbReference type="Gene3D" id="3.30.470.20">
    <property type="entry name" value="ATP-grasp fold, B domain"/>
    <property type="match status" value="1"/>
</dbReference>
<dbReference type="Pfam" id="PF01326">
    <property type="entry name" value="PPDK_N"/>
    <property type="match status" value="1"/>
</dbReference>
<comment type="similarity">
    <text evidence="2">Belongs to the PEP-utilizing enzyme family.</text>
</comment>
<dbReference type="InterPro" id="IPR054481">
    <property type="entry name" value="GWD1_pHisD"/>
</dbReference>
<evidence type="ECO:0000256" key="8">
    <source>
        <dbReference type="ARBA" id="ARBA00022840"/>
    </source>
</evidence>
<evidence type="ECO:0000256" key="3">
    <source>
        <dbReference type="ARBA" id="ARBA00011738"/>
    </source>
</evidence>